<evidence type="ECO:0000256" key="6">
    <source>
        <dbReference type="SAM" id="Phobius"/>
    </source>
</evidence>
<dbReference type="Proteomes" id="UP000236214">
    <property type="component" value="Unassembled WGS sequence"/>
</dbReference>
<dbReference type="GeneID" id="64053712"/>
<evidence type="ECO:0000256" key="2">
    <source>
        <dbReference type="ARBA" id="ARBA00022475"/>
    </source>
</evidence>
<dbReference type="GO" id="GO:0005886">
    <property type="term" value="C:plasma membrane"/>
    <property type="evidence" value="ECO:0007669"/>
    <property type="project" value="UniProtKB-SubCell"/>
</dbReference>
<feature type="transmembrane region" description="Helical" evidence="6">
    <location>
        <begin position="74"/>
        <end position="91"/>
    </location>
</feature>
<reference evidence="8 9" key="1">
    <citation type="submission" date="2016-05" db="EMBL/GenBank/DDBJ databases">
        <title>Whole genome sequencing of Tetragenococcus halophilus subsp. halophilus NISL 7118.</title>
        <authorList>
            <person name="Shiwa Y."/>
            <person name="Nishimura I."/>
            <person name="Yoshikawa H."/>
            <person name="Koyama Y."/>
            <person name="Oguma T."/>
        </authorList>
    </citation>
    <scope>NUCLEOTIDE SEQUENCE [LARGE SCALE GENOMIC DNA]</scope>
    <source>
        <strain evidence="8 9">NISL 7118</strain>
    </source>
</reference>
<evidence type="ECO:0000259" key="7">
    <source>
        <dbReference type="Pfam" id="PF10035"/>
    </source>
</evidence>
<feature type="domain" description="DUF2179" evidence="7">
    <location>
        <begin position="217"/>
        <end position="270"/>
    </location>
</feature>
<evidence type="ECO:0000256" key="3">
    <source>
        <dbReference type="ARBA" id="ARBA00022692"/>
    </source>
</evidence>
<accession>A0A2H6CTM5</accession>
<keyword evidence="9" id="KW-1185">Reference proteome</keyword>
<organism evidence="8 9">
    <name type="scientific">Tetragenococcus halophilus subsp. halophilus</name>
    <dbReference type="NCBI Taxonomy" id="1513897"/>
    <lineage>
        <taxon>Bacteria</taxon>
        <taxon>Bacillati</taxon>
        <taxon>Bacillota</taxon>
        <taxon>Bacilli</taxon>
        <taxon>Lactobacillales</taxon>
        <taxon>Enterococcaceae</taxon>
        <taxon>Tetragenococcus</taxon>
    </lineage>
</organism>
<dbReference type="InterPro" id="IPR051461">
    <property type="entry name" value="UPF0750_membrane"/>
</dbReference>
<feature type="transmembrane region" description="Helical" evidence="6">
    <location>
        <begin position="7"/>
        <end position="27"/>
    </location>
</feature>
<gene>
    <name evidence="8" type="ORF">TEHN7118_1146</name>
</gene>
<dbReference type="Gene3D" id="3.30.70.120">
    <property type="match status" value="1"/>
</dbReference>
<keyword evidence="5 6" id="KW-0472">Membrane</keyword>
<protein>
    <recommendedName>
        <fullName evidence="7">DUF2179 domain-containing protein</fullName>
    </recommendedName>
</protein>
<feature type="transmembrane region" description="Helical" evidence="6">
    <location>
        <begin position="103"/>
        <end position="125"/>
    </location>
</feature>
<evidence type="ECO:0000313" key="9">
    <source>
        <dbReference type="Proteomes" id="UP000236214"/>
    </source>
</evidence>
<name>A0A2H6CTM5_TETHA</name>
<dbReference type="EMBL" id="BDEC01000041">
    <property type="protein sequence ID" value="GBD68340.1"/>
    <property type="molecule type" value="Genomic_DNA"/>
</dbReference>
<sequence length="277" mass="30469">MNLRMKNLLMMVIGAFMYGIAVNWFLLPHEIGDGGVVGLAAIGYYALGIPPDISNIVLNALLLLLGYRLLDKKIIFNSLWAVIWISVFLRLPNFLDYTTDQTIIPATVAGLLMGFGLFLIFNAGGTIAGSTVLGEIGNRYLGMKRGNAMLIFDLAVAIPSGFIIGFENMLLTVVELYTCAMFLNKLRSFFGAKKSVTIITNKTEEVTGALSNTLKQGITLINSTGYYHKQSREMIYLICSDKQVANIFPLISNIDKNAFVVVDDVHSVKGEELPRIL</sequence>
<comment type="subcellular location">
    <subcellularLocation>
        <location evidence="1">Cell membrane</location>
        <topology evidence="1">Multi-pass membrane protein</topology>
    </subcellularLocation>
</comment>
<evidence type="ECO:0000256" key="5">
    <source>
        <dbReference type="ARBA" id="ARBA00023136"/>
    </source>
</evidence>
<dbReference type="Pfam" id="PF02588">
    <property type="entry name" value="YitT_membrane"/>
    <property type="match status" value="1"/>
</dbReference>
<dbReference type="PIRSF" id="PIRSF006483">
    <property type="entry name" value="Membrane_protein_YitT"/>
    <property type="match status" value="1"/>
</dbReference>
<dbReference type="InterPro" id="IPR019264">
    <property type="entry name" value="DUF2179"/>
</dbReference>
<keyword evidence="4 6" id="KW-1133">Transmembrane helix</keyword>
<comment type="caution">
    <text evidence="8">The sequence shown here is derived from an EMBL/GenBank/DDBJ whole genome shotgun (WGS) entry which is preliminary data.</text>
</comment>
<dbReference type="PANTHER" id="PTHR33545:SF4">
    <property type="entry name" value="UPF0750 MEMBRANE PROTEIN YXKD"/>
    <property type="match status" value="1"/>
</dbReference>
<dbReference type="CDD" id="cd16380">
    <property type="entry name" value="YitT_C"/>
    <property type="match status" value="1"/>
</dbReference>
<feature type="transmembrane region" description="Helical" evidence="6">
    <location>
        <begin position="42"/>
        <end position="67"/>
    </location>
</feature>
<proteinExistence type="predicted"/>
<evidence type="ECO:0000256" key="4">
    <source>
        <dbReference type="ARBA" id="ARBA00022989"/>
    </source>
</evidence>
<dbReference type="RefSeq" id="WP_069028793.1">
    <property type="nucleotide sequence ID" value="NZ_BDEB01000037.1"/>
</dbReference>
<keyword evidence="2" id="KW-1003">Cell membrane</keyword>
<dbReference type="AlphaFoldDB" id="A0A2H6CTM5"/>
<dbReference type="PANTHER" id="PTHR33545">
    <property type="entry name" value="UPF0750 MEMBRANE PROTEIN YITT-RELATED"/>
    <property type="match status" value="1"/>
</dbReference>
<dbReference type="InterPro" id="IPR003740">
    <property type="entry name" value="YitT"/>
</dbReference>
<keyword evidence="3 6" id="KW-0812">Transmembrane</keyword>
<evidence type="ECO:0000256" key="1">
    <source>
        <dbReference type="ARBA" id="ARBA00004651"/>
    </source>
</evidence>
<evidence type="ECO:0000313" key="8">
    <source>
        <dbReference type="EMBL" id="GBD68340.1"/>
    </source>
</evidence>
<dbReference type="Pfam" id="PF10035">
    <property type="entry name" value="DUF2179"/>
    <property type="match status" value="1"/>
</dbReference>
<dbReference type="InterPro" id="IPR015867">
    <property type="entry name" value="N-reg_PII/ATP_PRibTrfase_C"/>
</dbReference>